<dbReference type="SUPFAM" id="SSF53335">
    <property type="entry name" value="S-adenosyl-L-methionine-dependent methyltransferases"/>
    <property type="match status" value="1"/>
</dbReference>
<evidence type="ECO:0000259" key="1">
    <source>
        <dbReference type="Pfam" id="PF13649"/>
    </source>
</evidence>
<dbReference type="EMBL" id="JBIRRB010000001">
    <property type="protein sequence ID" value="MFI0909803.1"/>
    <property type="molecule type" value="Genomic_DNA"/>
</dbReference>
<dbReference type="PANTHER" id="PTHR44068:SF11">
    <property type="entry name" value="GERANYL DIPHOSPHATE 2-C-METHYLTRANSFERASE"/>
    <property type="match status" value="1"/>
</dbReference>
<reference evidence="2 3" key="1">
    <citation type="submission" date="2024-10" db="EMBL/GenBank/DDBJ databases">
        <title>The Natural Products Discovery Center: Release of the First 8490 Sequenced Strains for Exploring Actinobacteria Biosynthetic Diversity.</title>
        <authorList>
            <person name="Kalkreuter E."/>
            <person name="Kautsar S.A."/>
            <person name="Yang D."/>
            <person name="Bader C.D."/>
            <person name="Teijaro C.N."/>
            <person name="Fluegel L."/>
            <person name="Davis C.M."/>
            <person name="Simpson J.R."/>
            <person name="Lauterbach L."/>
            <person name="Steele A.D."/>
            <person name="Gui C."/>
            <person name="Meng S."/>
            <person name="Li G."/>
            <person name="Viehrig K."/>
            <person name="Ye F."/>
            <person name="Su P."/>
            <person name="Kiefer A.F."/>
            <person name="Nichols A."/>
            <person name="Cepeda A.J."/>
            <person name="Yan W."/>
            <person name="Fan B."/>
            <person name="Jiang Y."/>
            <person name="Adhikari A."/>
            <person name="Zheng C.-J."/>
            <person name="Schuster L."/>
            <person name="Cowan T.M."/>
            <person name="Smanski M.J."/>
            <person name="Chevrette M.G."/>
            <person name="De Carvalho L.P.S."/>
            <person name="Shen B."/>
        </authorList>
    </citation>
    <scope>NUCLEOTIDE SEQUENCE [LARGE SCALE GENOMIC DNA]</scope>
    <source>
        <strain evidence="2 3">NPDC020979</strain>
    </source>
</reference>
<dbReference type="Gene3D" id="3.40.50.150">
    <property type="entry name" value="Vaccinia Virus protein VP39"/>
    <property type="match status" value="1"/>
</dbReference>
<comment type="caution">
    <text evidence="2">The sequence shown here is derived from an EMBL/GenBank/DDBJ whole genome shotgun (WGS) entry which is preliminary data.</text>
</comment>
<proteinExistence type="predicted"/>
<sequence>MLTKDHASWGYAASTGLGFTHEEIVDAHFEACALPYQAALDQAGIRSGWHVLDAGCGSGAFLPWLADLVGPEGRVAAIDLAEENVDLAARRMRRLRADCTFDARQGDLVDLPYEDDTFDAVWCANTTQYLDDTELARALGELRRVVRPGGIVAVKDLDASLITARPADPFLFADFFRQAARNPGYARQLLRTRDLYRWFDEAGLVSVRQQTVLIEHHAPLPPAALHFYALACARIAQQATDAGFAGNWEPFLDPSGADNPLRHQHAYISEGNTVAVGVVPPAAG</sequence>
<evidence type="ECO:0000313" key="2">
    <source>
        <dbReference type="EMBL" id="MFI0909803.1"/>
    </source>
</evidence>
<keyword evidence="2" id="KW-0489">Methyltransferase</keyword>
<dbReference type="Proteomes" id="UP001611162">
    <property type="component" value="Unassembled WGS sequence"/>
</dbReference>
<keyword evidence="2" id="KW-0808">Transferase</keyword>
<dbReference type="CDD" id="cd02440">
    <property type="entry name" value="AdoMet_MTases"/>
    <property type="match status" value="1"/>
</dbReference>
<dbReference type="GO" id="GO:0032259">
    <property type="term" value="P:methylation"/>
    <property type="evidence" value="ECO:0007669"/>
    <property type="project" value="UniProtKB-KW"/>
</dbReference>
<accession>A0ABW7T1Y8</accession>
<dbReference type="InterPro" id="IPR050447">
    <property type="entry name" value="Erg6_SMT_methyltransf"/>
</dbReference>
<dbReference type="InterPro" id="IPR029063">
    <property type="entry name" value="SAM-dependent_MTases_sf"/>
</dbReference>
<dbReference type="PANTHER" id="PTHR44068">
    <property type="entry name" value="ZGC:194242"/>
    <property type="match status" value="1"/>
</dbReference>
<dbReference type="Pfam" id="PF13649">
    <property type="entry name" value="Methyltransf_25"/>
    <property type="match status" value="1"/>
</dbReference>
<gene>
    <name evidence="2" type="ORF">ACH4TF_05015</name>
</gene>
<protein>
    <submittedName>
        <fullName evidence="2">Class I SAM-dependent methyltransferase</fullName>
        <ecNumber evidence="2">2.1.1.-</ecNumber>
    </submittedName>
</protein>
<dbReference type="GO" id="GO:0008168">
    <property type="term" value="F:methyltransferase activity"/>
    <property type="evidence" value="ECO:0007669"/>
    <property type="project" value="UniProtKB-KW"/>
</dbReference>
<evidence type="ECO:0000313" key="3">
    <source>
        <dbReference type="Proteomes" id="UP001611162"/>
    </source>
</evidence>
<organism evidence="2 3">
    <name type="scientific">Streptomyces abikoensis</name>
    <dbReference type="NCBI Taxonomy" id="97398"/>
    <lineage>
        <taxon>Bacteria</taxon>
        <taxon>Bacillati</taxon>
        <taxon>Actinomycetota</taxon>
        <taxon>Actinomycetes</taxon>
        <taxon>Kitasatosporales</taxon>
        <taxon>Streptomycetaceae</taxon>
        <taxon>Streptomyces</taxon>
    </lineage>
</organism>
<name>A0ABW7T1Y8_9ACTN</name>
<dbReference type="RefSeq" id="WP_358215467.1">
    <property type="nucleotide sequence ID" value="NZ_JBEYAO010000002.1"/>
</dbReference>
<feature type="domain" description="Methyltransferase" evidence="1">
    <location>
        <begin position="51"/>
        <end position="150"/>
    </location>
</feature>
<dbReference type="EC" id="2.1.1.-" evidence="2"/>
<dbReference type="InterPro" id="IPR041698">
    <property type="entry name" value="Methyltransf_25"/>
</dbReference>
<keyword evidence="3" id="KW-1185">Reference proteome</keyword>